<accession>A0A0E0REL4</accession>
<dbReference type="EnsemblPlants" id="ORUFI12G05510.1">
    <property type="protein sequence ID" value="ORUFI12G05510.1"/>
    <property type="gene ID" value="ORUFI12G05510"/>
</dbReference>
<evidence type="ECO:0000313" key="3">
    <source>
        <dbReference type="EnsemblPlants" id="ORUFI12G05510.1"/>
    </source>
</evidence>
<evidence type="ECO:0000313" key="4">
    <source>
        <dbReference type="Proteomes" id="UP000008022"/>
    </source>
</evidence>
<feature type="region of interest" description="Disordered" evidence="1">
    <location>
        <begin position="65"/>
        <end position="86"/>
    </location>
</feature>
<dbReference type="AlphaFoldDB" id="A0A0E0REL4"/>
<keyword evidence="4" id="KW-1185">Reference proteome</keyword>
<dbReference type="Proteomes" id="UP000008022">
    <property type="component" value="Unassembled WGS sequence"/>
</dbReference>
<dbReference type="HOGENOM" id="CLU_1888997_0_0_1"/>
<feature type="domain" description="F-box/LRR-repeat protein 15/At3g58940/PEG3-like LRR" evidence="2">
    <location>
        <begin position="4"/>
        <end position="52"/>
    </location>
</feature>
<proteinExistence type="predicted"/>
<dbReference type="OMA" id="FPDIEHT"/>
<dbReference type="InterPro" id="IPR055411">
    <property type="entry name" value="LRR_FXL15/At3g58940/PEG3-like"/>
</dbReference>
<organism evidence="3 4">
    <name type="scientific">Oryza rufipogon</name>
    <name type="common">Brownbeard rice</name>
    <name type="synonym">Asian wild rice</name>
    <dbReference type="NCBI Taxonomy" id="4529"/>
    <lineage>
        <taxon>Eukaryota</taxon>
        <taxon>Viridiplantae</taxon>
        <taxon>Streptophyta</taxon>
        <taxon>Embryophyta</taxon>
        <taxon>Tracheophyta</taxon>
        <taxon>Spermatophyta</taxon>
        <taxon>Magnoliopsida</taxon>
        <taxon>Liliopsida</taxon>
        <taxon>Poales</taxon>
        <taxon>Poaceae</taxon>
        <taxon>BOP clade</taxon>
        <taxon>Oryzoideae</taxon>
        <taxon>Oryzeae</taxon>
        <taxon>Oryzinae</taxon>
        <taxon>Oryza</taxon>
    </lineage>
</organism>
<feature type="compositionally biased region" description="Low complexity" evidence="1">
    <location>
        <begin position="65"/>
        <end position="83"/>
    </location>
</feature>
<sequence>MLLSWLYVLAAKGVQELVLIFLPIWPVRVDLPTDLRVASFRHLYLGLLRLFPDIEHTFSPTPTSFLTSSSSLWSSPRASSGSSYGTRAPTPVVSVVIFDVWWPGAMASDSANEGVGDAWLLATLVGPEGERNEGL</sequence>
<name>A0A0E0REL4_ORYRU</name>
<reference evidence="4" key="1">
    <citation type="submission" date="2013-06" db="EMBL/GenBank/DDBJ databases">
        <authorList>
            <person name="Zhao Q."/>
        </authorList>
    </citation>
    <scope>NUCLEOTIDE SEQUENCE</scope>
    <source>
        <strain evidence="4">cv. W1943</strain>
    </source>
</reference>
<dbReference type="Pfam" id="PF24758">
    <property type="entry name" value="LRR_At5g56370"/>
    <property type="match status" value="1"/>
</dbReference>
<evidence type="ECO:0000259" key="2">
    <source>
        <dbReference type="Pfam" id="PF24758"/>
    </source>
</evidence>
<evidence type="ECO:0000256" key="1">
    <source>
        <dbReference type="SAM" id="MobiDB-lite"/>
    </source>
</evidence>
<protein>
    <recommendedName>
        <fullName evidence="2">F-box/LRR-repeat protein 15/At3g58940/PEG3-like LRR domain-containing protein</fullName>
    </recommendedName>
</protein>
<reference evidence="3" key="2">
    <citation type="submission" date="2015-06" db="UniProtKB">
        <authorList>
            <consortium name="EnsemblPlants"/>
        </authorList>
    </citation>
    <scope>IDENTIFICATION</scope>
</reference>
<dbReference type="Gramene" id="ORUFI12G05510.1">
    <property type="protein sequence ID" value="ORUFI12G05510.1"/>
    <property type="gene ID" value="ORUFI12G05510"/>
</dbReference>